<proteinExistence type="predicted"/>
<keyword evidence="1" id="KW-1133">Transmembrane helix</keyword>
<evidence type="ECO:0008006" key="4">
    <source>
        <dbReference type="Google" id="ProtNLM"/>
    </source>
</evidence>
<sequence length="109" mass="12021">MANAILSTLFVLLTCSLAYRANRWFRGEARLPMQWGLAGNVNWSAPRAVAFAFMPILAGVVLGFVTILSMTVPPRAGQEHLVLPATAFIGTALVATQLIHFWLIRRTLR</sequence>
<dbReference type="EMBL" id="JACIDB010000008">
    <property type="protein sequence ID" value="MBB3876823.1"/>
    <property type="molecule type" value="Genomic_DNA"/>
</dbReference>
<organism evidence="2 3">
    <name type="scientific">Sphingomonas aquatilis</name>
    <dbReference type="NCBI Taxonomy" id="93063"/>
    <lineage>
        <taxon>Bacteria</taxon>
        <taxon>Pseudomonadati</taxon>
        <taxon>Pseudomonadota</taxon>
        <taxon>Alphaproteobacteria</taxon>
        <taxon>Sphingomonadales</taxon>
        <taxon>Sphingomonadaceae</taxon>
        <taxon>Sphingomonas</taxon>
    </lineage>
</organism>
<evidence type="ECO:0000313" key="3">
    <source>
        <dbReference type="Proteomes" id="UP000528945"/>
    </source>
</evidence>
<dbReference type="RefSeq" id="WP_147035061.1">
    <property type="nucleotide sequence ID" value="NZ_JACIDB010000008.1"/>
</dbReference>
<dbReference type="Proteomes" id="UP000528945">
    <property type="component" value="Unassembled WGS sequence"/>
</dbReference>
<comment type="caution">
    <text evidence="2">The sequence shown here is derived from an EMBL/GenBank/DDBJ whole genome shotgun (WGS) entry which is preliminary data.</text>
</comment>
<feature type="transmembrane region" description="Helical" evidence="1">
    <location>
        <begin position="44"/>
        <end position="69"/>
    </location>
</feature>
<keyword evidence="1" id="KW-0812">Transmembrane</keyword>
<evidence type="ECO:0000313" key="2">
    <source>
        <dbReference type="EMBL" id="MBB3876823.1"/>
    </source>
</evidence>
<keyword evidence="3" id="KW-1185">Reference proteome</keyword>
<keyword evidence="1" id="KW-0472">Membrane</keyword>
<gene>
    <name evidence="2" type="ORF">GGR47_003085</name>
</gene>
<reference evidence="2 3" key="1">
    <citation type="submission" date="2020-08" db="EMBL/GenBank/DDBJ databases">
        <title>Genomic Encyclopedia of Type Strains, Phase IV (KMG-IV): sequencing the most valuable type-strain genomes for metagenomic binning, comparative biology and taxonomic classification.</title>
        <authorList>
            <person name="Goeker M."/>
        </authorList>
    </citation>
    <scope>NUCLEOTIDE SEQUENCE [LARGE SCALE GENOMIC DNA]</scope>
    <source>
        <strain evidence="2 3">DSM 15581</strain>
    </source>
</reference>
<protein>
    <recommendedName>
        <fullName evidence="4">DUF1648 domain-containing protein</fullName>
    </recommendedName>
</protein>
<name>A0AAW3TT29_9SPHN</name>
<feature type="transmembrane region" description="Helical" evidence="1">
    <location>
        <begin position="81"/>
        <end position="104"/>
    </location>
</feature>
<dbReference type="AlphaFoldDB" id="A0AAW3TT29"/>
<accession>A0AAW3TT29</accession>
<evidence type="ECO:0000256" key="1">
    <source>
        <dbReference type="SAM" id="Phobius"/>
    </source>
</evidence>